<dbReference type="EMBL" id="CAESGF010000009">
    <property type="protein sequence ID" value="CAB4364007.1"/>
    <property type="molecule type" value="Genomic_DNA"/>
</dbReference>
<reference evidence="4" key="1">
    <citation type="submission" date="2020-05" db="EMBL/GenBank/DDBJ databases">
        <authorList>
            <person name="Chiriac C."/>
            <person name="Salcher M."/>
            <person name="Ghai R."/>
            <person name="Kavagutti S V."/>
        </authorList>
    </citation>
    <scope>NUCLEOTIDE SEQUENCE</scope>
</reference>
<dbReference type="EMBL" id="CAFBMT010000009">
    <property type="protein sequence ID" value="CAB4936046.1"/>
    <property type="molecule type" value="Genomic_DNA"/>
</dbReference>
<name>A0A6J7AH57_9ZZZZ</name>
<proteinExistence type="predicted"/>
<evidence type="ECO:0000313" key="2">
    <source>
        <dbReference type="EMBL" id="CAB4364007.1"/>
    </source>
</evidence>
<accession>A0A6J7AH57</accession>
<dbReference type="EMBL" id="CAFAAV010000200">
    <property type="protein sequence ID" value="CAB4831900.1"/>
    <property type="molecule type" value="Genomic_DNA"/>
</dbReference>
<dbReference type="EMBL" id="CAEZYF010000009">
    <property type="protein sequence ID" value="CAB4724504.1"/>
    <property type="molecule type" value="Genomic_DNA"/>
</dbReference>
<dbReference type="Pfam" id="PF13577">
    <property type="entry name" value="SnoaL_4"/>
    <property type="match status" value="1"/>
</dbReference>
<evidence type="ECO:0000313" key="7">
    <source>
        <dbReference type="EMBL" id="CAB4986553.1"/>
    </source>
</evidence>
<dbReference type="EMBL" id="CAFBIY010000159">
    <property type="protein sequence ID" value="CAB4852813.1"/>
    <property type="molecule type" value="Genomic_DNA"/>
</dbReference>
<dbReference type="AlphaFoldDB" id="A0A6J7AH57"/>
<evidence type="ECO:0000313" key="5">
    <source>
        <dbReference type="EMBL" id="CAB4852813.1"/>
    </source>
</evidence>
<organism evidence="4">
    <name type="scientific">freshwater metagenome</name>
    <dbReference type="NCBI Taxonomy" id="449393"/>
    <lineage>
        <taxon>unclassified sequences</taxon>
        <taxon>metagenomes</taxon>
        <taxon>ecological metagenomes</taxon>
    </lineage>
</organism>
<evidence type="ECO:0000313" key="6">
    <source>
        <dbReference type="EMBL" id="CAB4936046.1"/>
    </source>
</evidence>
<sequence length="141" mass="15994">MEIWEVVARECIRDVATTYNSNGDAGRFEPLMEVFAEDSVMELPDRTYTGKAEISGIFTGARTKLTGATPSYVRHFGATHKIELVDEQNATGRLYFLVITRIGLDHWGRYVDRYKLIDGKWRIHHRKVIIDGTTDGSVMIG</sequence>
<evidence type="ECO:0000313" key="4">
    <source>
        <dbReference type="EMBL" id="CAB4831900.1"/>
    </source>
</evidence>
<evidence type="ECO:0000313" key="3">
    <source>
        <dbReference type="EMBL" id="CAB4724504.1"/>
    </source>
</evidence>
<dbReference type="InterPro" id="IPR032710">
    <property type="entry name" value="NTF2-like_dom_sf"/>
</dbReference>
<dbReference type="Gene3D" id="3.10.450.50">
    <property type="match status" value="1"/>
</dbReference>
<dbReference type="InterPro" id="IPR037401">
    <property type="entry name" value="SnoaL-like"/>
</dbReference>
<dbReference type="CDD" id="cd00531">
    <property type="entry name" value="NTF2_like"/>
    <property type="match status" value="1"/>
</dbReference>
<dbReference type="EMBL" id="CAFBOL010000024">
    <property type="protein sequence ID" value="CAB4986553.1"/>
    <property type="molecule type" value="Genomic_DNA"/>
</dbReference>
<feature type="domain" description="SnoaL-like" evidence="1">
    <location>
        <begin position="6"/>
        <end position="127"/>
    </location>
</feature>
<evidence type="ECO:0000259" key="1">
    <source>
        <dbReference type="Pfam" id="PF13577"/>
    </source>
</evidence>
<gene>
    <name evidence="3" type="ORF">UFOPK2656_01669</name>
    <name evidence="4" type="ORF">UFOPK3099_02176</name>
    <name evidence="5" type="ORF">UFOPK3267_02333</name>
    <name evidence="6" type="ORF">UFOPK3651_01811</name>
    <name evidence="7" type="ORF">UFOPK3931_01183</name>
    <name evidence="2" type="ORF">UFOPK4189_01776</name>
</gene>
<protein>
    <submittedName>
        <fullName evidence="4">Unannotated protein</fullName>
    </submittedName>
</protein>
<dbReference type="SUPFAM" id="SSF54427">
    <property type="entry name" value="NTF2-like"/>
    <property type="match status" value="1"/>
</dbReference>